<dbReference type="STRING" id="1798351.A2930_02065"/>
<organism evidence="2 3">
    <name type="scientific">Candidatus Giovannonibacteria bacterium RIFCSPLOWO2_01_FULL_45_34</name>
    <dbReference type="NCBI Taxonomy" id="1798351"/>
    <lineage>
        <taxon>Bacteria</taxon>
        <taxon>Candidatus Giovannoniibacteriota</taxon>
    </lineage>
</organism>
<dbReference type="EMBL" id="MFID01000014">
    <property type="protein sequence ID" value="OGF81227.1"/>
    <property type="molecule type" value="Genomic_DNA"/>
</dbReference>
<proteinExistence type="predicted"/>
<dbReference type="Proteomes" id="UP000178114">
    <property type="component" value="Unassembled WGS sequence"/>
</dbReference>
<evidence type="ECO:0000313" key="2">
    <source>
        <dbReference type="EMBL" id="OGF81227.1"/>
    </source>
</evidence>
<name>A0A1F5X008_9BACT</name>
<gene>
    <name evidence="2" type="ORF">A2930_02065</name>
</gene>
<feature type="compositionally biased region" description="Basic and acidic residues" evidence="1">
    <location>
        <begin position="1"/>
        <end position="10"/>
    </location>
</feature>
<sequence length="71" mass="8477">MTQENEHEYEIPSVTPGLEEVPVEMPEKDKYKKPPIPPEKIREIINMIDLDEKEDKEHEKEVENIIKKIHQ</sequence>
<dbReference type="AlphaFoldDB" id="A0A1F5X008"/>
<reference evidence="2 3" key="1">
    <citation type="journal article" date="2016" name="Nat. Commun.">
        <title>Thousands of microbial genomes shed light on interconnected biogeochemical processes in an aquifer system.</title>
        <authorList>
            <person name="Anantharaman K."/>
            <person name="Brown C.T."/>
            <person name="Hug L.A."/>
            <person name="Sharon I."/>
            <person name="Castelle C.J."/>
            <person name="Probst A.J."/>
            <person name="Thomas B.C."/>
            <person name="Singh A."/>
            <person name="Wilkins M.J."/>
            <person name="Karaoz U."/>
            <person name="Brodie E.L."/>
            <person name="Williams K.H."/>
            <person name="Hubbard S.S."/>
            <person name="Banfield J.F."/>
        </authorList>
    </citation>
    <scope>NUCLEOTIDE SEQUENCE [LARGE SCALE GENOMIC DNA]</scope>
</reference>
<accession>A0A1F5X008</accession>
<feature type="region of interest" description="Disordered" evidence="1">
    <location>
        <begin position="1"/>
        <end position="37"/>
    </location>
</feature>
<evidence type="ECO:0000313" key="3">
    <source>
        <dbReference type="Proteomes" id="UP000178114"/>
    </source>
</evidence>
<evidence type="ECO:0000256" key="1">
    <source>
        <dbReference type="SAM" id="MobiDB-lite"/>
    </source>
</evidence>
<comment type="caution">
    <text evidence="2">The sequence shown here is derived from an EMBL/GenBank/DDBJ whole genome shotgun (WGS) entry which is preliminary data.</text>
</comment>
<protein>
    <submittedName>
        <fullName evidence="2">Uncharacterized protein</fullName>
    </submittedName>
</protein>